<name>A0A2I8F3D6_9BURK</name>
<proteinExistence type="predicted"/>
<organism evidence="1 2">
    <name type="scientific">Paraburkholderia terrae</name>
    <dbReference type="NCBI Taxonomy" id="311230"/>
    <lineage>
        <taxon>Bacteria</taxon>
        <taxon>Pseudomonadati</taxon>
        <taxon>Pseudomonadota</taxon>
        <taxon>Betaproteobacteria</taxon>
        <taxon>Burkholderiales</taxon>
        <taxon>Burkholderiaceae</taxon>
        <taxon>Paraburkholderia</taxon>
    </lineage>
</organism>
<evidence type="ECO:0000313" key="1">
    <source>
        <dbReference type="EMBL" id="AUT66365.1"/>
    </source>
</evidence>
<dbReference type="SUPFAM" id="SSF50346">
    <property type="entry name" value="PRC-barrel domain"/>
    <property type="match status" value="1"/>
</dbReference>
<accession>A0A2I8F3D6</accession>
<protein>
    <submittedName>
        <fullName evidence="1">Uncharacterized protein</fullName>
    </submittedName>
</protein>
<evidence type="ECO:0000313" key="2">
    <source>
        <dbReference type="Proteomes" id="UP000243502"/>
    </source>
</evidence>
<dbReference type="Proteomes" id="UP000243502">
    <property type="component" value="Chromosome 4"/>
</dbReference>
<dbReference type="EMBL" id="CP026114">
    <property type="protein sequence ID" value="AUT66365.1"/>
    <property type="molecule type" value="Genomic_DNA"/>
</dbReference>
<gene>
    <name evidence="1" type="ORF">C2L65_42405</name>
</gene>
<sequence>MLLATQWIDVIDWFASSVSTSLTREAIKASPESSLIDRAYEAKLHDFYQKSGYWIEEKGSGPA</sequence>
<reference evidence="1 2" key="1">
    <citation type="submission" date="2018-01" db="EMBL/GenBank/DDBJ databases">
        <title>Species boundaries and ecological features among Paraburkholderia terrae DSMZ17804T, P. hospita DSMZ17164T and P. caribensis DSMZ13236T.</title>
        <authorList>
            <person name="Pratama A.A."/>
        </authorList>
    </citation>
    <scope>NUCLEOTIDE SEQUENCE [LARGE SCALE GENOMIC DNA]</scope>
    <source>
        <strain evidence="1 2">DSM 17804</strain>
    </source>
</reference>
<dbReference type="AlphaFoldDB" id="A0A2I8F3D6"/>
<dbReference type="InterPro" id="IPR011033">
    <property type="entry name" value="PRC_barrel-like_sf"/>
</dbReference>
<dbReference type="KEGG" id="pter:C2L65_42405"/>